<dbReference type="RefSeq" id="WP_156692426.1">
    <property type="nucleotide sequence ID" value="NZ_CP034279.1"/>
</dbReference>
<evidence type="ECO:0008006" key="5">
    <source>
        <dbReference type="Google" id="ProtNLM"/>
    </source>
</evidence>
<organism evidence="3 4">
    <name type="scientific">Streptomyces ficellus</name>
    <dbReference type="NCBI Taxonomy" id="1977088"/>
    <lineage>
        <taxon>Bacteria</taxon>
        <taxon>Bacillati</taxon>
        <taxon>Actinomycetota</taxon>
        <taxon>Actinomycetes</taxon>
        <taxon>Kitasatosporales</taxon>
        <taxon>Streptomycetaceae</taxon>
        <taxon>Streptomyces</taxon>
    </lineage>
</organism>
<feature type="region of interest" description="Disordered" evidence="1">
    <location>
        <begin position="1"/>
        <end position="50"/>
    </location>
</feature>
<proteinExistence type="predicted"/>
<feature type="compositionally biased region" description="Low complexity" evidence="1">
    <location>
        <begin position="1"/>
        <end position="12"/>
    </location>
</feature>
<protein>
    <recommendedName>
        <fullName evidence="5">DUF3558 domain-containing protein</fullName>
    </recommendedName>
</protein>
<dbReference type="KEGG" id="sfic:EIZ62_10530"/>
<evidence type="ECO:0000256" key="1">
    <source>
        <dbReference type="SAM" id="MobiDB-lite"/>
    </source>
</evidence>
<dbReference type="AlphaFoldDB" id="A0A6I6F4T2"/>
<name>A0A6I6F4T2_9ACTN</name>
<evidence type="ECO:0000313" key="3">
    <source>
        <dbReference type="EMBL" id="QGV78630.1"/>
    </source>
</evidence>
<evidence type="ECO:0000256" key="2">
    <source>
        <dbReference type="SAM" id="Phobius"/>
    </source>
</evidence>
<gene>
    <name evidence="3" type="ORF">EIZ62_10530</name>
</gene>
<keyword evidence="2" id="KW-0472">Membrane</keyword>
<keyword evidence="2" id="KW-0812">Transmembrane</keyword>
<feature type="compositionally biased region" description="Pro residues" evidence="1">
    <location>
        <begin position="13"/>
        <end position="38"/>
    </location>
</feature>
<dbReference type="EMBL" id="CP034279">
    <property type="protein sequence ID" value="QGV78630.1"/>
    <property type="molecule type" value="Genomic_DNA"/>
</dbReference>
<evidence type="ECO:0000313" key="4">
    <source>
        <dbReference type="Proteomes" id="UP000422572"/>
    </source>
</evidence>
<feature type="transmembrane region" description="Helical" evidence="2">
    <location>
        <begin position="57"/>
        <end position="77"/>
    </location>
</feature>
<dbReference type="Proteomes" id="UP000422572">
    <property type="component" value="Chromosome"/>
</dbReference>
<sequence length="266" mass="28533">MSTPNPYQQSPYPNVPPQQPNPYAQPQPPYGQVPPAPFGAPAGGPGGPGGRRRVPGWVWALGGVVVASAVWAGALFATGTLGSGGEADFAGHQYQENLCESTPLKAFGKRYTVEESDSDNRFASQQKAIDQSYCGRSLEDPKAGENSLSSVFVSTSAEWHKVTDPAGEFASLQLANEDRTDKTYTYEAEPLKGYGDEAYVVTERRGSDKPALGAMTLAVRDGWFTFEMRWSWFGGGPDDKAAPPAEHEIRAMLEADARATLDALKG</sequence>
<dbReference type="OrthoDB" id="4515152at2"/>
<keyword evidence="4" id="KW-1185">Reference proteome</keyword>
<accession>A0A6I6F4T2</accession>
<keyword evidence="2" id="KW-1133">Transmembrane helix</keyword>
<reference evidence="3 4" key="1">
    <citation type="submission" date="2018-12" db="EMBL/GenBank/DDBJ databases">
        <title>Complete genome sequence of Streptomyces ficellus NRRL8067, the producer of ficellomycin, feldamycin and nojirimycin.</title>
        <authorList>
            <person name="Zhang H."/>
            <person name="Yue R."/>
            <person name="Liu Y."/>
            <person name="Li M."/>
            <person name="Mu H."/>
            <person name="Zhang J."/>
        </authorList>
    </citation>
    <scope>NUCLEOTIDE SEQUENCE [LARGE SCALE GENOMIC DNA]</scope>
    <source>
        <strain evidence="3 4">NRRL 8067</strain>
    </source>
</reference>